<dbReference type="InterPro" id="IPR037171">
    <property type="entry name" value="NagB/RpiA_transferase-like"/>
</dbReference>
<evidence type="ECO:0000256" key="7">
    <source>
        <dbReference type="RuleBase" id="RU365095"/>
    </source>
</evidence>
<evidence type="ECO:0000256" key="2">
    <source>
        <dbReference type="ARBA" id="ARBA00002681"/>
    </source>
</evidence>
<dbReference type="NCBIfam" id="TIGR01198">
    <property type="entry name" value="pgl"/>
    <property type="match status" value="1"/>
</dbReference>
<sequence>MSALTVREVDGLAELGLACADEIIRICAARQGQGEVPCIALTGGRAGAAVLSSLGERAAASDVDWARVRFIWGDERWLPAGDAERNDLMADTSLFASATVDPALVHRVASSDAGLSVDEAAAQYAATIAEITHVDVSLCGVGEDGHVASLFPGRDDLLVDAVGTPDAIAVRDSPKPPAERVSLSLPALRRAERVWLLACGAGKAEAIADLRARREPLVPAALVSGRTETVLWADAAALG</sequence>
<evidence type="ECO:0000256" key="1">
    <source>
        <dbReference type="ARBA" id="ARBA00000832"/>
    </source>
</evidence>
<comment type="similarity">
    <text evidence="4 7">Belongs to the glucosamine/galactosamine-6-phosphate isomerase family. 6-phosphogluconolactonase subfamily.</text>
</comment>
<dbReference type="InterPro" id="IPR005900">
    <property type="entry name" value="6-phosphogluconolactonase_DevB"/>
</dbReference>
<dbReference type="SUPFAM" id="SSF100950">
    <property type="entry name" value="NagB/RpiA/CoA transferase-like"/>
    <property type="match status" value="1"/>
</dbReference>
<evidence type="ECO:0000256" key="3">
    <source>
        <dbReference type="ARBA" id="ARBA00004961"/>
    </source>
</evidence>
<feature type="domain" description="Glucosamine/galactosamine-6-phosphate isomerase" evidence="8">
    <location>
        <begin position="14"/>
        <end position="232"/>
    </location>
</feature>
<evidence type="ECO:0000313" key="9">
    <source>
        <dbReference type="EMBL" id="MBP1325229.1"/>
    </source>
</evidence>
<dbReference type="PANTHER" id="PTHR11054:SF0">
    <property type="entry name" value="6-PHOSPHOGLUCONOLACTONASE"/>
    <property type="match status" value="1"/>
</dbReference>
<evidence type="ECO:0000259" key="8">
    <source>
        <dbReference type="Pfam" id="PF01182"/>
    </source>
</evidence>
<dbReference type="GO" id="GO:0006098">
    <property type="term" value="P:pentose-phosphate shunt"/>
    <property type="evidence" value="ECO:0007669"/>
    <property type="project" value="InterPro"/>
</dbReference>
<dbReference type="PANTHER" id="PTHR11054">
    <property type="entry name" value="6-PHOSPHOGLUCONOLACTONASE"/>
    <property type="match status" value="1"/>
</dbReference>
<dbReference type="GO" id="GO:0005975">
    <property type="term" value="P:carbohydrate metabolic process"/>
    <property type="evidence" value="ECO:0007669"/>
    <property type="project" value="UniProtKB-UniRule"/>
</dbReference>
<name>A0A940T319_9MICO</name>
<comment type="caution">
    <text evidence="9">The sequence shown here is derived from an EMBL/GenBank/DDBJ whole genome shotgun (WGS) entry which is preliminary data.</text>
</comment>
<evidence type="ECO:0000256" key="4">
    <source>
        <dbReference type="ARBA" id="ARBA00010662"/>
    </source>
</evidence>
<organism evidence="9 10">
    <name type="scientific">Leucobacter exalbidus</name>
    <dbReference type="NCBI Taxonomy" id="662960"/>
    <lineage>
        <taxon>Bacteria</taxon>
        <taxon>Bacillati</taxon>
        <taxon>Actinomycetota</taxon>
        <taxon>Actinomycetes</taxon>
        <taxon>Micrococcales</taxon>
        <taxon>Microbacteriaceae</taxon>
        <taxon>Leucobacter</taxon>
    </lineage>
</organism>
<dbReference type="Proteomes" id="UP000675163">
    <property type="component" value="Unassembled WGS sequence"/>
</dbReference>
<comment type="catalytic activity">
    <reaction evidence="1 7">
        <text>6-phospho-D-glucono-1,5-lactone + H2O = 6-phospho-D-gluconate + H(+)</text>
        <dbReference type="Rhea" id="RHEA:12556"/>
        <dbReference type="ChEBI" id="CHEBI:15377"/>
        <dbReference type="ChEBI" id="CHEBI:15378"/>
        <dbReference type="ChEBI" id="CHEBI:57955"/>
        <dbReference type="ChEBI" id="CHEBI:58759"/>
        <dbReference type="EC" id="3.1.1.31"/>
    </reaction>
</comment>
<comment type="pathway">
    <text evidence="3 7">Carbohydrate degradation; pentose phosphate pathway; D-ribulose 5-phosphate from D-glucose 6-phosphate (oxidative stage): step 2/3.</text>
</comment>
<keyword evidence="7 9" id="KW-0378">Hydrolase</keyword>
<evidence type="ECO:0000256" key="5">
    <source>
        <dbReference type="ARBA" id="ARBA00013198"/>
    </source>
</evidence>
<keyword evidence="10" id="KW-1185">Reference proteome</keyword>
<dbReference type="Gene3D" id="3.40.50.1360">
    <property type="match status" value="1"/>
</dbReference>
<evidence type="ECO:0000313" key="10">
    <source>
        <dbReference type="Proteomes" id="UP000675163"/>
    </source>
</evidence>
<protein>
    <recommendedName>
        <fullName evidence="6 7">6-phosphogluconolactonase</fullName>
        <shortName evidence="7">6PGL</shortName>
        <ecNumber evidence="5 7">3.1.1.31</ecNumber>
    </recommendedName>
</protein>
<dbReference type="RefSeq" id="WP_209704287.1">
    <property type="nucleotide sequence ID" value="NZ_JAFIDA010000001.1"/>
</dbReference>
<dbReference type="EC" id="3.1.1.31" evidence="5 7"/>
<dbReference type="InterPro" id="IPR006148">
    <property type="entry name" value="Glc/Gal-6P_isomerase"/>
</dbReference>
<dbReference type="InterPro" id="IPR039104">
    <property type="entry name" value="6PGL"/>
</dbReference>
<dbReference type="CDD" id="cd01400">
    <property type="entry name" value="6PGL"/>
    <property type="match status" value="1"/>
</dbReference>
<gene>
    <name evidence="7" type="primary">pgl</name>
    <name evidence="9" type="ORF">JOF28_000461</name>
</gene>
<dbReference type="EMBL" id="JAFIDA010000001">
    <property type="protein sequence ID" value="MBP1325229.1"/>
    <property type="molecule type" value="Genomic_DNA"/>
</dbReference>
<dbReference type="AlphaFoldDB" id="A0A940T319"/>
<dbReference type="Pfam" id="PF01182">
    <property type="entry name" value="Glucosamine_iso"/>
    <property type="match status" value="1"/>
</dbReference>
<reference evidence="9" key="1">
    <citation type="submission" date="2021-02" db="EMBL/GenBank/DDBJ databases">
        <title>Sequencing the genomes of 1000 actinobacteria strains.</title>
        <authorList>
            <person name="Klenk H.-P."/>
        </authorList>
    </citation>
    <scope>NUCLEOTIDE SEQUENCE</scope>
    <source>
        <strain evidence="9">DSM 22850</strain>
    </source>
</reference>
<accession>A0A940T319</accession>
<evidence type="ECO:0000256" key="6">
    <source>
        <dbReference type="ARBA" id="ARBA00020337"/>
    </source>
</evidence>
<dbReference type="GO" id="GO:0017057">
    <property type="term" value="F:6-phosphogluconolactonase activity"/>
    <property type="evidence" value="ECO:0007669"/>
    <property type="project" value="UniProtKB-UniRule"/>
</dbReference>
<proteinExistence type="inferred from homology"/>
<comment type="function">
    <text evidence="2 7">Hydrolysis of 6-phosphogluconolactone to 6-phosphogluconate.</text>
</comment>